<gene>
    <name evidence="16" type="ORF">A9Q02_08345</name>
</gene>
<keyword evidence="6 12" id="KW-0808">Transferase</keyword>
<dbReference type="InterPro" id="IPR045229">
    <property type="entry name" value="TPP_enz"/>
</dbReference>
<dbReference type="AlphaFoldDB" id="A0A2H3KT18"/>
<feature type="domain" description="Thiamine pyrophosphate enzyme central" evidence="13">
    <location>
        <begin position="196"/>
        <end position="331"/>
    </location>
</feature>
<dbReference type="Pfam" id="PF02776">
    <property type="entry name" value="TPP_enzyme_N"/>
    <property type="match status" value="1"/>
</dbReference>
<comment type="catalytic activity">
    <reaction evidence="11 12">
        <text>2 pyruvate + H(+) = (2S)-2-acetolactate + CO2</text>
        <dbReference type="Rhea" id="RHEA:25249"/>
        <dbReference type="ChEBI" id="CHEBI:15361"/>
        <dbReference type="ChEBI" id="CHEBI:15378"/>
        <dbReference type="ChEBI" id="CHEBI:16526"/>
        <dbReference type="ChEBI" id="CHEBI:58476"/>
        <dbReference type="EC" id="2.2.1.6"/>
    </reaction>
</comment>
<dbReference type="InterPro" id="IPR029035">
    <property type="entry name" value="DHS-like_NAD/FAD-binding_dom"/>
</dbReference>
<feature type="domain" description="Thiamine pyrophosphate enzyme N-terminal TPP-binding" evidence="15">
    <location>
        <begin position="5"/>
        <end position="121"/>
    </location>
</feature>
<dbReference type="FunFam" id="3.40.50.1220:FF:000008">
    <property type="entry name" value="Acetolactate synthase"/>
    <property type="match status" value="1"/>
</dbReference>
<dbReference type="GO" id="GO:0009097">
    <property type="term" value="P:isoleucine biosynthetic process"/>
    <property type="evidence" value="ECO:0007669"/>
    <property type="project" value="UniProtKB-UniPathway"/>
</dbReference>
<dbReference type="InterPro" id="IPR029061">
    <property type="entry name" value="THDP-binding"/>
</dbReference>
<dbReference type="SUPFAM" id="SSF52467">
    <property type="entry name" value="DHS-like NAD/FAD-binding domain"/>
    <property type="match status" value="1"/>
</dbReference>
<comment type="pathway">
    <text evidence="2 12">Amino-acid biosynthesis; L-valine biosynthesis; L-valine from pyruvate: step 1/4.</text>
</comment>
<dbReference type="InterPro" id="IPR012000">
    <property type="entry name" value="Thiamin_PyroP_enz_cen_dom"/>
</dbReference>
<sequence>MSEQMTGAQIMCEALIREGVEVMFGIPGGAIMPFYFAMWEYRDRLRHVLCRHEQGAGHAAEGYARSTGRIGVCIGTSGPGVTNLVTPIADAMMDSTPLLAICGQVGSHVLGKDAFQETDITGITMPITKHNYLVKDANELAYVFKEAIHIATTGRPGPVLIDITKDAMQKSVVPNWDIKLNLPGYKPTYQPNRKQIREALKLLSQAKKPLIIAGNGVIMSGAGDELRHFAEKLRIPVITTLHGIGSFPEEHPLSIGMPGMHGWVHVNRAIQTCDVLFNIGGRFDDRVTGKASTFAPNAKVIHVDIDPSEIGKNVKVTVPIVGDARATLLALLEEMPAREELADLHSAASDWMEHIREMQDKHQGKQQYVNRADTLHMALPPHDVYEKINQTLALRGNYRVVTDVGQHQMWAAQLLDWNAGPRTHITSGGAATMGFSVPASLGVALAHPDETIWVICGDGGFQMTNQEMATIHQEGIKNIKVAIINNGYLGMVRQWQELFENKRYSGTPLSGPDFAKLAEAYHWKGITVEHSDQVQAAIDEAYATDGPVLIDFRVEREVNVFPMVPQNASIGEMITVDPQAS</sequence>
<dbReference type="Pfam" id="PF02775">
    <property type="entry name" value="TPP_enzyme_C"/>
    <property type="match status" value="1"/>
</dbReference>
<dbReference type="RefSeq" id="WP_097650691.1">
    <property type="nucleotide sequence ID" value="NZ_LYXE01000024.1"/>
</dbReference>
<dbReference type="GO" id="GO:0000287">
    <property type="term" value="F:magnesium ion binding"/>
    <property type="evidence" value="ECO:0007669"/>
    <property type="project" value="UniProtKB-UniRule"/>
</dbReference>
<dbReference type="Proteomes" id="UP000220922">
    <property type="component" value="Unassembled WGS sequence"/>
</dbReference>
<evidence type="ECO:0000256" key="5">
    <source>
        <dbReference type="ARBA" id="ARBA00022605"/>
    </source>
</evidence>
<accession>A0A2H3KT18</accession>
<comment type="cofactor">
    <cofactor evidence="12">
        <name>thiamine diphosphate</name>
        <dbReference type="ChEBI" id="CHEBI:58937"/>
    </cofactor>
    <text evidence="12">Binds 1 thiamine pyrophosphate per subunit.</text>
</comment>
<protein>
    <recommendedName>
        <fullName evidence="4 12">Acetolactate synthase</fullName>
        <ecNumber evidence="4 12">2.2.1.6</ecNumber>
    </recommendedName>
</protein>
<dbReference type="InterPro" id="IPR011766">
    <property type="entry name" value="TPP_enzyme_TPP-bd"/>
</dbReference>
<dbReference type="GO" id="GO:0009099">
    <property type="term" value="P:L-valine biosynthetic process"/>
    <property type="evidence" value="ECO:0007669"/>
    <property type="project" value="UniProtKB-UniPathway"/>
</dbReference>
<dbReference type="OrthoDB" id="4494979at2"/>
<dbReference type="GO" id="GO:0005948">
    <property type="term" value="C:acetolactate synthase complex"/>
    <property type="evidence" value="ECO:0007669"/>
    <property type="project" value="TreeGrafter"/>
</dbReference>
<comment type="pathway">
    <text evidence="1 12">Amino-acid biosynthesis; L-isoleucine biosynthesis; L-isoleucine from 2-oxobutanoate: step 1/4.</text>
</comment>
<keyword evidence="8 12" id="KW-0460">Magnesium</keyword>
<keyword evidence="10 12" id="KW-0100">Branched-chain amino acid biosynthesis</keyword>
<evidence type="ECO:0000259" key="15">
    <source>
        <dbReference type="Pfam" id="PF02776"/>
    </source>
</evidence>
<dbReference type="PANTHER" id="PTHR18968">
    <property type="entry name" value="THIAMINE PYROPHOSPHATE ENZYMES"/>
    <property type="match status" value="1"/>
</dbReference>
<keyword evidence="5 12" id="KW-0028">Amino-acid biosynthesis</keyword>
<keyword evidence="17" id="KW-1185">Reference proteome</keyword>
<dbReference type="FunFam" id="3.40.50.970:FF:000007">
    <property type="entry name" value="Acetolactate synthase"/>
    <property type="match status" value="1"/>
</dbReference>
<evidence type="ECO:0000256" key="2">
    <source>
        <dbReference type="ARBA" id="ARBA00005025"/>
    </source>
</evidence>
<dbReference type="Pfam" id="PF00205">
    <property type="entry name" value="TPP_enzyme_M"/>
    <property type="match status" value="1"/>
</dbReference>
<evidence type="ECO:0000259" key="13">
    <source>
        <dbReference type="Pfam" id="PF00205"/>
    </source>
</evidence>
<organism evidence="16 17">
    <name type="scientific">Candidatus Chloroploca asiatica</name>
    <dbReference type="NCBI Taxonomy" id="1506545"/>
    <lineage>
        <taxon>Bacteria</taxon>
        <taxon>Bacillati</taxon>
        <taxon>Chloroflexota</taxon>
        <taxon>Chloroflexia</taxon>
        <taxon>Chloroflexales</taxon>
        <taxon>Chloroflexineae</taxon>
        <taxon>Oscillochloridaceae</taxon>
        <taxon>Candidatus Chloroploca</taxon>
    </lineage>
</organism>
<dbReference type="Gene3D" id="3.40.50.1220">
    <property type="entry name" value="TPP-binding domain"/>
    <property type="match status" value="1"/>
</dbReference>
<name>A0A2H3KT18_9CHLR</name>
<dbReference type="CDD" id="cd02015">
    <property type="entry name" value="TPP_AHAS"/>
    <property type="match status" value="1"/>
</dbReference>
<dbReference type="Gene3D" id="3.40.50.970">
    <property type="match status" value="2"/>
</dbReference>
<proteinExistence type="inferred from homology"/>
<evidence type="ECO:0000256" key="10">
    <source>
        <dbReference type="ARBA" id="ARBA00023304"/>
    </source>
</evidence>
<evidence type="ECO:0000256" key="6">
    <source>
        <dbReference type="ARBA" id="ARBA00022679"/>
    </source>
</evidence>
<dbReference type="EC" id="2.2.1.6" evidence="4 12"/>
<evidence type="ECO:0000259" key="14">
    <source>
        <dbReference type="Pfam" id="PF02775"/>
    </source>
</evidence>
<keyword evidence="9 12" id="KW-0786">Thiamine pyrophosphate</keyword>
<evidence type="ECO:0000313" key="17">
    <source>
        <dbReference type="Proteomes" id="UP000220922"/>
    </source>
</evidence>
<dbReference type="CDD" id="cd07035">
    <property type="entry name" value="TPP_PYR_POX_like"/>
    <property type="match status" value="1"/>
</dbReference>
<evidence type="ECO:0000256" key="3">
    <source>
        <dbReference type="ARBA" id="ARBA00007812"/>
    </source>
</evidence>
<feature type="domain" description="Thiamine pyrophosphate enzyme TPP-binding" evidence="14">
    <location>
        <begin position="403"/>
        <end position="552"/>
    </location>
</feature>
<evidence type="ECO:0000256" key="7">
    <source>
        <dbReference type="ARBA" id="ARBA00022723"/>
    </source>
</evidence>
<dbReference type="InterPro" id="IPR039368">
    <property type="entry name" value="AHAS_TPP"/>
</dbReference>
<reference evidence="16 17" key="1">
    <citation type="submission" date="2016-05" db="EMBL/GenBank/DDBJ databases">
        <authorList>
            <person name="Lavstsen T."/>
            <person name="Jespersen J.S."/>
        </authorList>
    </citation>
    <scope>NUCLEOTIDE SEQUENCE [LARGE SCALE GENOMIC DNA]</scope>
    <source>
        <strain evidence="16 17">B7-9</strain>
    </source>
</reference>
<comment type="similarity">
    <text evidence="3 12">Belongs to the TPP enzyme family.</text>
</comment>
<comment type="caution">
    <text evidence="16">The sequence shown here is derived from an EMBL/GenBank/DDBJ whole genome shotgun (WGS) entry which is preliminary data.</text>
</comment>
<evidence type="ECO:0000256" key="12">
    <source>
        <dbReference type="RuleBase" id="RU003591"/>
    </source>
</evidence>
<dbReference type="EMBL" id="LYXE01000024">
    <property type="protein sequence ID" value="PDW00867.1"/>
    <property type="molecule type" value="Genomic_DNA"/>
</dbReference>
<dbReference type="PROSITE" id="PS00187">
    <property type="entry name" value="TPP_ENZYMES"/>
    <property type="match status" value="1"/>
</dbReference>
<evidence type="ECO:0000256" key="9">
    <source>
        <dbReference type="ARBA" id="ARBA00023052"/>
    </source>
</evidence>
<dbReference type="NCBIfam" id="TIGR00118">
    <property type="entry name" value="acolac_lg"/>
    <property type="match status" value="1"/>
</dbReference>
<dbReference type="PANTHER" id="PTHR18968:SF13">
    <property type="entry name" value="ACETOLACTATE SYNTHASE CATALYTIC SUBUNIT, MITOCHONDRIAL"/>
    <property type="match status" value="1"/>
</dbReference>
<evidence type="ECO:0000256" key="4">
    <source>
        <dbReference type="ARBA" id="ARBA00013145"/>
    </source>
</evidence>
<dbReference type="InterPro" id="IPR012001">
    <property type="entry name" value="Thiamin_PyroP_enz_TPP-bd_dom"/>
</dbReference>
<dbReference type="GO" id="GO:0003984">
    <property type="term" value="F:acetolactate synthase activity"/>
    <property type="evidence" value="ECO:0007669"/>
    <property type="project" value="UniProtKB-EC"/>
</dbReference>
<dbReference type="InterPro" id="IPR000399">
    <property type="entry name" value="TPP-bd_CS"/>
</dbReference>
<comment type="cofactor">
    <cofactor evidence="12">
        <name>Mg(2+)</name>
        <dbReference type="ChEBI" id="CHEBI:18420"/>
    </cofactor>
    <text evidence="12">Binds 1 Mg(2+) ion per subunit.</text>
</comment>
<evidence type="ECO:0000313" key="16">
    <source>
        <dbReference type="EMBL" id="PDW00867.1"/>
    </source>
</evidence>
<dbReference type="GO" id="GO:0030976">
    <property type="term" value="F:thiamine pyrophosphate binding"/>
    <property type="evidence" value="ECO:0007669"/>
    <property type="project" value="UniProtKB-UniRule"/>
</dbReference>
<dbReference type="UniPathway" id="UPA00047">
    <property type="reaction ID" value="UER00055"/>
</dbReference>
<dbReference type="SUPFAM" id="SSF52518">
    <property type="entry name" value="Thiamin diphosphate-binding fold (THDP-binding)"/>
    <property type="match status" value="2"/>
</dbReference>
<dbReference type="GO" id="GO:0050660">
    <property type="term" value="F:flavin adenine dinucleotide binding"/>
    <property type="evidence" value="ECO:0007669"/>
    <property type="project" value="InterPro"/>
</dbReference>
<keyword evidence="7 12" id="KW-0479">Metal-binding</keyword>
<dbReference type="InterPro" id="IPR012846">
    <property type="entry name" value="Acetolactate_synth_lsu"/>
</dbReference>
<evidence type="ECO:0000256" key="11">
    <source>
        <dbReference type="ARBA" id="ARBA00048670"/>
    </source>
</evidence>
<dbReference type="UniPathway" id="UPA00049">
    <property type="reaction ID" value="UER00059"/>
</dbReference>
<evidence type="ECO:0000256" key="8">
    <source>
        <dbReference type="ARBA" id="ARBA00022842"/>
    </source>
</evidence>
<evidence type="ECO:0000256" key="1">
    <source>
        <dbReference type="ARBA" id="ARBA00004974"/>
    </source>
</evidence>